<dbReference type="OrthoDB" id="10481776at2759"/>
<evidence type="ECO:0000256" key="2">
    <source>
        <dbReference type="ARBA" id="ARBA00022803"/>
    </source>
</evidence>
<dbReference type="SMART" id="SM00028">
    <property type="entry name" value="TPR"/>
    <property type="match status" value="3"/>
</dbReference>
<comment type="caution">
    <text evidence="6">The sequence shown here is derived from an EMBL/GenBank/DDBJ whole genome shotgun (WGS) entry which is preliminary data.</text>
</comment>
<dbReference type="Proteomes" id="UP000078348">
    <property type="component" value="Unassembled WGS sequence"/>
</dbReference>
<dbReference type="InterPro" id="IPR019734">
    <property type="entry name" value="TPR_rpt"/>
</dbReference>
<evidence type="ECO:0000256" key="5">
    <source>
        <dbReference type="SAM" id="MobiDB-lite"/>
    </source>
</evidence>
<dbReference type="PANTHER" id="PTHR45586">
    <property type="entry name" value="TPR REPEAT-CONTAINING PROTEIN PA4667"/>
    <property type="match status" value="1"/>
</dbReference>
<dbReference type="SUPFAM" id="SSF48452">
    <property type="entry name" value="TPR-like"/>
    <property type="match status" value="3"/>
</dbReference>
<evidence type="ECO:0000256" key="1">
    <source>
        <dbReference type="ARBA" id="ARBA00022737"/>
    </source>
</evidence>
<sequence length="895" mass="102612">MQRSATTVKNQFRGKQSDLSNPALWGKGTLKQRLEQPTTPSYDPMSSRIKLLAAGLYHDSPNQSREYLKSAVYPDLDHLRACAYVEMENGNYNEARIILKELYQTHPDNVEVVSDLCRLEDYAGNMSAFAKYCRVLRRVKNRNAALQAELQPSQQPTLHSRMDRGATRALDDPVAADADAGDAGETVTAPVNFDELLYLDPRDERAAMRQAYAEAVEHAPRKKDVVINWAHREADGGCIDKAIAILKNAVAASEGKNAGLYQLELAKYFYFLNDIPRSTAAIKQAMQDPAVKPEAVLRYAELNELCEGVESALQFLQYAVDQPGSDAQTWKFYLDFVCDHKQFDLYLKFPEARFIGAHLVNALLRNKDYKNAFSAISAQIEQNPTSVFTYEYLLSACEGHADPRVMNFIYHEGVTHIRDNAFLFQQYGEFLEELNEYENAREMFKQAYAITPTDDLARSIVRMCVELEQFEEANGLLDALIDEYQHEVEFEDAHMRFAEAERREEDGDDEEADEDDAFFEDNSGTVPDEAVKEPFETAYHMMPRLLADKAMIAARMKHFEYAQQLFENALELDAADPYVLLTAVEELYEPTQQFDRIIEVFRMLPIIDPNREFALEARSLRQNILETILESEATNKQIYDLYHVQDDSNRDYYARYEDGWNDETTDYFGRSVHTHASVNDGFDTFGYDHRRHVEADDAALKPFLIGEMPAETMEGVRAVDFYKYMPAALTENYNNYAWYEIPLMKEWLVKKDEEPKGVPAMDWNAMRDATGALKVPASAVFDEKHNLKVSLSDLGALREALAGEYEMMPRELKEGLEDREGVMEMKTQDQLVKEIRKNWGDAYSEWNDVSTEIHFPSDKEDFATSYLMNDALVRFSNGEEGEEEESEEEPRKKAW</sequence>
<proteinExistence type="predicted"/>
<reference evidence="6 7" key="1">
    <citation type="submission" date="2016-05" db="EMBL/GenBank/DDBJ databases">
        <title>Nuclear genome of Blastocystis sp. subtype 1 NandII.</title>
        <authorList>
            <person name="Gentekaki E."/>
            <person name="Curtis B."/>
            <person name="Stairs C."/>
            <person name="Eme L."/>
            <person name="Herman E."/>
            <person name="Klimes V."/>
            <person name="Arias M.C."/>
            <person name="Elias M."/>
            <person name="Hilliou F."/>
            <person name="Klute M."/>
            <person name="Malik S.-B."/>
            <person name="Pightling A."/>
            <person name="Rachubinski R."/>
            <person name="Salas D."/>
            <person name="Schlacht A."/>
            <person name="Suga H."/>
            <person name="Archibald J."/>
            <person name="Ball S.G."/>
            <person name="Clark G."/>
            <person name="Dacks J."/>
            <person name="Van Der Giezen M."/>
            <person name="Tsaousis A."/>
            <person name="Roger A."/>
        </authorList>
    </citation>
    <scope>NUCLEOTIDE SEQUENCE [LARGE SCALE GENOMIC DNA]</scope>
    <source>
        <strain evidence="7">ATCC 50177 / NandII</strain>
    </source>
</reference>
<name>A0A196SDH2_BLAHN</name>
<feature type="coiled-coil region" evidence="4">
    <location>
        <begin position="427"/>
        <end position="501"/>
    </location>
</feature>
<organism evidence="6 7">
    <name type="scientific">Blastocystis sp. subtype 1 (strain ATCC 50177 / NandII)</name>
    <dbReference type="NCBI Taxonomy" id="478820"/>
    <lineage>
        <taxon>Eukaryota</taxon>
        <taxon>Sar</taxon>
        <taxon>Stramenopiles</taxon>
        <taxon>Bigyra</taxon>
        <taxon>Opalozoa</taxon>
        <taxon>Opalinata</taxon>
        <taxon>Blastocystidae</taxon>
        <taxon>Blastocystis</taxon>
    </lineage>
</organism>
<feature type="region of interest" description="Disordered" evidence="5">
    <location>
        <begin position="501"/>
        <end position="526"/>
    </location>
</feature>
<protein>
    <submittedName>
        <fullName evidence="6">Uncharacterized protein</fullName>
    </submittedName>
</protein>
<dbReference type="AlphaFoldDB" id="A0A196SDH2"/>
<dbReference type="InterPro" id="IPR011990">
    <property type="entry name" value="TPR-like_helical_dom_sf"/>
</dbReference>
<keyword evidence="4" id="KW-0175">Coiled coil</keyword>
<feature type="compositionally biased region" description="Polar residues" evidence="5">
    <location>
        <begin position="1"/>
        <end position="20"/>
    </location>
</feature>
<keyword evidence="7" id="KW-1185">Reference proteome</keyword>
<gene>
    <name evidence="6" type="ORF">AV274_3274</name>
</gene>
<feature type="region of interest" description="Disordered" evidence="5">
    <location>
        <begin position="874"/>
        <end position="895"/>
    </location>
</feature>
<evidence type="ECO:0000256" key="4">
    <source>
        <dbReference type="SAM" id="Coils"/>
    </source>
</evidence>
<feature type="region of interest" description="Disordered" evidence="5">
    <location>
        <begin position="1"/>
        <end position="43"/>
    </location>
</feature>
<feature type="repeat" description="TPR" evidence="3">
    <location>
        <begin position="421"/>
        <end position="454"/>
    </location>
</feature>
<dbReference type="Gene3D" id="1.25.40.10">
    <property type="entry name" value="Tetratricopeptide repeat domain"/>
    <property type="match status" value="2"/>
</dbReference>
<dbReference type="InterPro" id="IPR051012">
    <property type="entry name" value="CellSynth/LPSAsmb/PSIAsmb"/>
</dbReference>
<evidence type="ECO:0000313" key="7">
    <source>
        <dbReference type="Proteomes" id="UP000078348"/>
    </source>
</evidence>
<accession>A0A196SDH2</accession>
<dbReference type="EMBL" id="LXWW01000183">
    <property type="protein sequence ID" value="OAO15058.1"/>
    <property type="molecule type" value="Genomic_DNA"/>
</dbReference>
<dbReference type="PROSITE" id="PS50005">
    <property type="entry name" value="TPR"/>
    <property type="match status" value="1"/>
</dbReference>
<dbReference type="PANTHER" id="PTHR45586:SF1">
    <property type="entry name" value="LIPOPOLYSACCHARIDE ASSEMBLY PROTEIN B"/>
    <property type="match status" value="1"/>
</dbReference>
<evidence type="ECO:0000256" key="3">
    <source>
        <dbReference type="PROSITE-ProRule" id="PRU00339"/>
    </source>
</evidence>
<feature type="compositionally biased region" description="Acidic residues" evidence="5">
    <location>
        <begin position="506"/>
        <end position="519"/>
    </location>
</feature>
<evidence type="ECO:0000313" key="6">
    <source>
        <dbReference type="EMBL" id="OAO15058.1"/>
    </source>
</evidence>
<keyword evidence="2 3" id="KW-0802">TPR repeat</keyword>
<keyword evidence="1" id="KW-0677">Repeat</keyword>
<feature type="compositionally biased region" description="Acidic residues" evidence="5">
    <location>
        <begin position="879"/>
        <end position="888"/>
    </location>
</feature>